<sequence>MRLLGAGLFVWFGMMGLVALLGSLGWLESVSPLIVFFGISVFWFLLVAGSFVLFNMAGGRPSNTPPVEDYIRDLKEQGLLLTQDYSATRAFEVEEWEDEGVHYYLELTDGGVLFLTGQYLYDYEPTFDDSEINQPRYFPCTEFSVLRHGTEGYVVDIVCRGDVLEPELVAPPFDFKDFDNDLVPEDGQIISDVSYDELKRQRTERKTKQTTFSWWAKLFGS</sequence>
<organism evidence="2 3">
    <name type="scientific">Desulfatibacillum aliphaticivorans</name>
    <dbReference type="NCBI Taxonomy" id="218208"/>
    <lineage>
        <taxon>Bacteria</taxon>
        <taxon>Pseudomonadati</taxon>
        <taxon>Thermodesulfobacteriota</taxon>
        <taxon>Desulfobacteria</taxon>
        <taxon>Desulfobacterales</taxon>
        <taxon>Desulfatibacillaceae</taxon>
        <taxon>Desulfatibacillum</taxon>
    </lineage>
</organism>
<evidence type="ECO:0000313" key="2">
    <source>
        <dbReference type="EMBL" id="ACL06809.1"/>
    </source>
</evidence>
<evidence type="ECO:0000256" key="1">
    <source>
        <dbReference type="SAM" id="Phobius"/>
    </source>
</evidence>
<name>B8FE28_DESAL</name>
<protein>
    <submittedName>
        <fullName evidence="2">Uncharacterized protein</fullName>
    </submittedName>
</protein>
<keyword evidence="3" id="KW-1185">Reference proteome</keyword>
<gene>
    <name evidence="2" type="ordered locus">Dalk_5139</name>
</gene>
<evidence type="ECO:0000313" key="3">
    <source>
        <dbReference type="Proteomes" id="UP000000739"/>
    </source>
</evidence>
<keyword evidence="1" id="KW-1133">Transmembrane helix</keyword>
<keyword evidence="1" id="KW-0812">Transmembrane</keyword>
<dbReference type="EMBL" id="CP001322">
    <property type="protein sequence ID" value="ACL06809.1"/>
    <property type="molecule type" value="Genomic_DNA"/>
</dbReference>
<dbReference type="KEGG" id="dal:Dalk_5139"/>
<keyword evidence="1" id="KW-0472">Membrane</keyword>
<reference evidence="2 3" key="1">
    <citation type="journal article" date="2012" name="Environ. Microbiol.">
        <title>The genome sequence of Desulfatibacillum alkenivorans AK-01: a blueprint for anaerobic alkane oxidation.</title>
        <authorList>
            <person name="Callaghan A.V."/>
            <person name="Morris B.E."/>
            <person name="Pereira I.A."/>
            <person name="McInerney M.J."/>
            <person name="Austin R.N."/>
            <person name="Groves J.T."/>
            <person name="Kukor J.J."/>
            <person name="Suflita J.M."/>
            <person name="Young L.Y."/>
            <person name="Zylstra G.J."/>
            <person name="Wawrik B."/>
        </authorList>
    </citation>
    <scope>NUCLEOTIDE SEQUENCE [LARGE SCALE GENOMIC DNA]</scope>
    <source>
        <strain evidence="2 3">AK-01</strain>
    </source>
</reference>
<dbReference type="HOGENOM" id="CLU_1248949_0_0_7"/>
<proteinExistence type="predicted"/>
<dbReference type="AlphaFoldDB" id="B8FE28"/>
<feature type="transmembrane region" description="Helical" evidence="1">
    <location>
        <begin position="7"/>
        <end position="27"/>
    </location>
</feature>
<dbReference type="RefSeq" id="WP_015949846.1">
    <property type="nucleotide sequence ID" value="NC_011768.1"/>
</dbReference>
<feature type="transmembrane region" description="Helical" evidence="1">
    <location>
        <begin position="33"/>
        <end position="54"/>
    </location>
</feature>
<dbReference type="Proteomes" id="UP000000739">
    <property type="component" value="Chromosome"/>
</dbReference>
<dbReference type="eggNOG" id="ENOG50347GZ">
    <property type="taxonomic scope" value="Bacteria"/>
</dbReference>
<accession>B8FE28</accession>